<dbReference type="AlphaFoldDB" id="A0A9P8GFE0"/>
<reference evidence="2" key="2">
    <citation type="submission" date="2021-08" db="EMBL/GenBank/DDBJ databases">
        <authorList>
            <person name="Gostincar C."/>
            <person name="Sun X."/>
            <person name="Song Z."/>
            <person name="Gunde-Cimerman N."/>
        </authorList>
    </citation>
    <scope>NUCLEOTIDE SEQUENCE</scope>
    <source>
        <strain evidence="2">EXF-8016</strain>
    </source>
</reference>
<sequence>MKTSNREAYQLRAAYQGALPGTIASAERLHILMSVEEEAFDVYGRLVVSPWHMPLPGELQRQSQTPNSNHLNTKLNSAISEREAGMLPYRNAETRALFQQNNRRAAPSNQLERSLHNKNLAQHLSSHQPGVPAPLHSRDVNFPLPFAGKKPSFASNSVMDNMLKRKLSKIKLPSAPKDDHISGEVPNLSIQPAFQHKLRIFRPVASEDNTTGTQKEPNHPMTSEYKEKSESPSPPRRRSMPPIEAVLAHGFKNINLVRAPQVNIPRSHAYDPWTGLSFSHKVLSPTPVFLLNMTPLQLDDSEEPQYWRPSLPMLLSYHLANPETLIEETTIQSLTFHLPAPKPTLASTGDRKQPATAAKPLHYKTEGPETGTEIRMIRMILPPLVNGNGVKSEEVPYTDWLILCLSDIPPVQPPSASTRVLRSASKLPRQSYLLLAMPTQAISWTSFEANSPSSSPAVGETNKQQAITAVLRFTSRGRMPLAFGVGRDVSFADKWISEFGMGVAALEVTVNGIKPPCWS</sequence>
<proteinExistence type="predicted"/>
<reference evidence="2" key="1">
    <citation type="journal article" date="2021" name="J Fungi (Basel)">
        <title>Virulence traits and population genomics of the black yeast Aureobasidium melanogenum.</title>
        <authorList>
            <person name="Cernosa A."/>
            <person name="Sun X."/>
            <person name="Gostincar C."/>
            <person name="Fang C."/>
            <person name="Gunde-Cimerman N."/>
            <person name="Song Z."/>
        </authorList>
    </citation>
    <scope>NUCLEOTIDE SEQUENCE</scope>
    <source>
        <strain evidence="2">EXF-8016</strain>
    </source>
</reference>
<evidence type="ECO:0000313" key="2">
    <source>
        <dbReference type="EMBL" id="KAH0220328.1"/>
    </source>
</evidence>
<evidence type="ECO:0000313" key="3">
    <source>
        <dbReference type="Proteomes" id="UP000767238"/>
    </source>
</evidence>
<dbReference type="OrthoDB" id="3867461at2759"/>
<gene>
    <name evidence="2" type="ORF">KCV03_g5587</name>
</gene>
<evidence type="ECO:0000256" key="1">
    <source>
        <dbReference type="SAM" id="MobiDB-lite"/>
    </source>
</evidence>
<accession>A0A9P8GFE0</accession>
<comment type="caution">
    <text evidence="2">The sequence shown here is derived from an EMBL/GenBank/DDBJ whole genome shotgun (WGS) entry which is preliminary data.</text>
</comment>
<dbReference type="EMBL" id="JAHFYH010000038">
    <property type="protein sequence ID" value="KAH0220328.1"/>
    <property type="molecule type" value="Genomic_DNA"/>
</dbReference>
<name>A0A9P8GFE0_AURME</name>
<organism evidence="2 3">
    <name type="scientific">Aureobasidium melanogenum</name>
    <name type="common">Aureobasidium pullulans var. melanogenum</name>
    <dbReference type="NCBI Taxonomy" id="46634"/>
    <lineage>
        <taxon>Eukaryota</taxon>
        <taxon>Fungi</taxon>
        <taxon>Dikarya</taxon>
        <taxon>Ascomycota</taxon>
        <taxon>Pezizomycotina</taxon>
        <taxon>Dothideomycetes</taxon>
        <taxon>Dothideomycetidae</taxon>
        <taxon>Dothideales</taxon>
        <taxon>Saccotheciaceae</taxon>
        <taxon>Aureobasidium</taxon>
    </lineage>
</organism>
<dbReference type="Proteomes" id="UP000767238">
    <property type="component" value="Unassembled WGS sequence"/>
</dbReference>
<feature type="region of interest" description="Disordered" evidence="1">
    <location>
        <begin position="204"/>
        <end position="240"/>
    </location>
</feature>
<protein>
    <submittedName>
        <fullName evidence="2">Uncharacterized protein</fullName>
    </submittedName>
</protein>
<feature type="non-terminal residue" evidence="2">
    <location>
        <position position="519"/>
    </location>
</feature>